<feature type="region of interest" description="Disordered" evidence="8">
    <location>
        <begin position="1"/>
        <end position="21"/>
    </location>
</feature>
<dbReference type="KEGG" id="sliu:111356541"/>
<dbReference type="OrthoDB" id="441812at2759"/>
<sequence length="497" mass="56538">MGRKSQSKQNPKKNAGKENNKFIQQKRKELAVLVDKVLRLTRVFQASTNVIKSWEHHLEIDVLIKEILNLEGPKPKSGQGRHANIDKFNKWLSENEVQLDGIELAEFEGYEFGLKATKEFKEGSLLLTVPSKLMMTEKNAKESELGSFIEIDPLLQNMPNITLALFLLLEKNDPKSFWKPYIDILPDKYPTILYFTLEELAELKPSPVFDSALKLYRSIARQYAYFYNIIHLMDLPVLKKLQEVFTFDSYRWAVSTVMTRQNNIQLADADVTAFIPLWDMCNHEHGKITTDYNKELGRGECFALRDFKAGEQIFIFYGSRPNADLFLHNGLVYPENEHDSLSISLGVSSSDPLRETKLALLTKLGLAGVTHFNLYRGPNPISAELLAFIRIFNMNQEELTKWSGQGLPGDLVSSDPSSAEAVGADIDRRAYTYLLTRCKLIVASYKETRGGDDISLHRKNVKLLKKCEVQMLEGAMKYLEETISKLPTAAAEEKSNN</sequence>
<reference evidence="11" key="1">
    <citation type="submission" date="2025-08" db="UniProtKB">
        <authorList>
            <consortium name="RefSeq"/>
        </authorList>
    </citation>
    <scope>IDENTIFICATION</scope>
    <source>
        <strain evidence="11">Ishihara</strain>
        <tissue evidence="11">Whole body</tissue>
    </source>
</reference>
<evidence type="ECO:0000256" key="2">
    <source>
        <dbReference type="ARBA" id="ARBA00022490"/>
    </source>
</evidence>
<comment type="similarity">
    <text evidence="7">Belongs to the class V-like SAM-binding methyltransferase superfamily. SETD3 actin-histidine methyltransferase family.</text>
</comment>
<evidence type="ECO:0000313" key="11">
    <source>
        <dbReference type="RefSeq" id="XP_022826711.1"/>
    </source>
</evidence>
<proteinExistence type="inferred from homology"/>
<dbReference type="InterPro" id="IPR025785">
    <property type="entry name" value="SETD3"/>
</dbReference>
<evidence type="ECO:0000313" key="10">
    <source>
        <dbReference type="Proteomes" id="UP000301870"/>
    </source>
</evidence>
<dbReference type="Proteomes" id="UP000301870">
    <property type="component" value="Chromosome 23"/>
</dbReference>
<dbReference type="AlphaFoldDB" id="A0A9J7E9L3"/>
<evidence type="ECO:0000256" key="5">
    <source>
        <dbReference type="ARBA" id="ARBA00022691"/>
    </source>
</evidence>
<dbReference type="InterPro" id="IPR044428">
    <property type="entry name" value="SETD3_SET"/>
</dbReference>
<dbReference type="SUPFAM" id="SSF82199">
    <property type="entry name" value="SET domain"/>
    <property type="match status" value="1"/>
</dbReference>
<dbReference type="InterPro" id="IPR050600">
    <property type="entry name" value="SETD3_SETD6_MTase"/>
</dbReference>
<dbReference type="InterPro" id="IPR015353">
    <property type="entry name" value="Rubisco_LSMT_subst-bd"/>
</dbReference>
<keyword evidence="10" id="KW-1185">Reference proteome</keyword>
<dbReference type="Gene3D" id="3.90.1420.10">
    <property type="entry name" value="Rubisco LSMT, substrate-binding domain"/>
    <property type="match status" value="1"/>
</dbReference>
<evidence type="ECO:0000259" key="9">
    <source>
        <dbReference type="PROSITE" id="PS50280"/>
    </source>
</evidence>
<comment type="catalytic activity">
    <reaction evidence="7">
        <text>L-histidyl-[protein] + S-adenosyl-L-methionine = N(tele)-methyl-L-histidyl-[protein] + S-adenosyl-L-homocysteine + H(+)</text>
        <dbReference type="Rhea" id="RHEA:19369"/>
        <dbReference type="Rhea" id="RHEA-COMP:9745"/>
        <dbReference type="Rhea" id="RHEA-COMP:11600"/>
        <dbReference type="ChEBI" id="CHEBI:15378"/>
        <dbReference type="ChEBI" id="CHEBI:16367"/>
        <dbReference type="ChEBI" id="CHEBI:29979"/>
        <dbReference type="ChEBI" id="CHEBI:57856"/>
        <dbReference type="ChEBI" id="CHEBI:59789"/>
        <dbReference type="EC" id="2.1.1.85"/>
    </reaction>
</comment>
<keyword evidence="5 7" id="KW-0949">S-adenosyl-L-methionine</keyword>
<dbReference type="GO" id="GO:0005737">
    <property type="term" value="C:cytoplasm"/>
    <property type="evidence" value="ECO:0007669"/>
    <property type="project" value="UniProtKB-SubCell"/>
</dbReference>
<protein>
    <recommendedName>
        <fullName evidence="7">protein-histidine N-methyltransferase</fullName>
        <ecNumber evidence="7">2.1.1.85</ecNumber>
    </recommendedName>
</protein>
<dbReference type="GO" id="GO:0032259">
    <property type="term" value="P:methylation"/>
    <property type="evidence" value="ECO:0007669"/>
    <property type="project" value="UniProtKB-KW"/>
</dbReference>
<dbReference type="GO" id="GO:0018064">
    <property type="term" value="F:protein-L-histidine N-tele-methyltransferase activity"/>
    <property type="evidence" value="ECO:0007669"/>
    <property type="project" value="UniProtKB-EC"/>
</dbReference>
<dbReference type="RefSeq" id="XP_022826711.1">
    <property type="nucleotide sequence ID" value="XM_022970943.1"/>
</dbReference>
<comment type="subcellular location">
    <subcellularLocation>
        <location evidence="1">Cytoplasm</location>
    </subcellularLocation>
</comment>
<dbReference type="PROSITE" id="PS50280">
    <property type="entry name" value="SET"/>
    <property type="match status" value="1"/>
</dbReference>
<accession>A0A9J7E9L3</accession>
<evidence type="ECO:0000256" key="4">
    <source>
        <dbReference type="ARBA" id="ARBA00022679"/>
    </source>
</evidence>
<dbReference type="SUPFAM" id="SSF81822">
    <property type="entry name" value="RuBisCo LSMT C-terminal, substrate-binding domain"/>
    <property type="match status" value="1"/>
</dbReference>
<dbReference type="Pfam" id="PF00856">
    <property type="entry name" value="SET"/>
    <property type="match status" value="1"/>
</dbReference>
<keyword evidence="3 7" id="KW-0489">Methyltransferase</keyword>
<dbReference type="InterPro" id="IPR046341">
    <property type="entry name" value="SET_dom_sf"/>
</dbReference>
<evidence type="ECO:0000256" key="3">
    <source>
        <dbReference type="ARBA" id="ARBA00022603"/>
    </source>
</evidence>
<keyword evidence="4 7" id="KW-0808">Transferase</keyword>
<evidence type="ECO:0000256" key="7">
    <source>
        <dbReference type="PROSITE-ProRule" id="PRU00898"/>
    </source>
</evidence>
<dbReference type="GeneID" id="111356541"/>
<dbReference type="CDD" id="cd19176">
    <property type="entry name" value="SET_SETD3"/>
    <property type="match status" value="1"/>
</dbReference>
<keyword evidence="2" id="KW-0963">Cytoplasm</keyword>
<keyword evidence="6" id="KW-0009">Actin-binding</keyword>
<evidence type="ECO:0000256" key="1">
    <source>
        <dbReference type="ARBA" id="ARBA00004496"/>
    </source>
</evidence>
<feature type="domain" description="SET" evidence="9">
    <location>
        <begin position="100"/>
        <end position="318"/>
    </location>
</feature>
<dbReference type="PROSITE" id="PS51565">
    <property type="entry name" value="SAM_MT85_SETD3"/>
    <property type="match status" value="1"/>
</dbReference>
<evidence type="ECO:0000256" key="6">
    <source>
        <dbReference type="ARBA" id="ARBA00023203"/>
    </source>
</evidence>
<dbReference type="PANTHER" id="PTHR13271:SF47">
    <property type="entry name" value="ACTIN-HISTIDINE N-METHYLTRANSFERASE"/>
    <property type="match status" value="1"/>
</dbReference>
<organism evidence="10 11">
    <name type="scientific">Spodoptera litura</name>
    <name type="common">Asian cotton leafworm</name>
    <dbReference type="NCBI Taxonomy" id="69820"/>
    <lineage>
        <taxon>Eukaryota</taxon>
        <taxon>Metazoa</taxon>
        <taxon>Ecdysozoa</taxon>
        <taxon>Arthropoda</taxon>
        <taxon>Hexapoda</taxon>
        <taxon>Insecta</taxon>
        <taxon>Pterygota</taxon>
        <taxon>Neoptera</taxon>
        <taxon>Endopterygota</taxon>
        <taxon>Lepidoptera</taxon>
        <taxon>Glossata</taxon>
        <taxon>Ditrysia</taxon>
        <taxon>Noctuoidea</taxon>
        <taxon>Noctuidae</taxon>
        <taxon>Amphipyrinae</taxon>
        <taxon>Spodoptera</taxon>
    </lineage>
</organism>
<dbReference type="GO" id="GO:0003779">
    <property type="term" value="F:actin binding"/>
    <property type="evidence" value="ECO:0007669"/>
    <property type="project" value="UniProtKB-KW"/>
</dbReference>
<dbReference type="EC" id="2.1.1.85" evidence="7"/>
<gene>
    <name evidence="11" type="primary">LOC111356541</name>
</gene>
<dbReference type="Gene3D" id="3.90.1410.10">
    <property type="entry name" value="set domain protein methyltransferase, domain 1"/>
    <property type="match status" value="1"/>
</dbReference>
<dbReference type="InterPro" id="IPR001214">
    <property type="entry name" value="SET_dom"/>
</dbReference>
<dbReference type="CTD" id="84193"/>
<evidence type="ECO:0000256" key="8">
    <source>
        <dbReference type="SAM" id="MobiDB-lite"/>
    </source>
</evidence>
<dbReference type="PANTHER" id="PTHR13271">
    <property type="entry name" value="UNCHARACTERIZED PUTATIVE METHYLTRANSFERASE"/>
    <property type="match status" value="1"/>
</dbReference>
<dbReference type="Pfam" id="PF09273">
    <property type="entry name" value="Rubis-subs-bind"/>
    <property type="match status" value="1"/>
</dbReference>
<dbReference type="GO" id="GO:0016279">
    <property type="term" value="F:protein-lysine N-methyltransferase activity"/>
    <property type="evidence" value="ECO:0007669"/>
    <property type="project" value="TreeGrafter"/>
</dbReference>
<name>A0A9J7E9L3_SPOLT</name>
<dbReference type="InterPro" id="IPR036464">
    <property type="entry name" value="Rubisco_LSMT_subst-bd_sf"/>
</dbReference>